<evidence type="ECO:0000256" key="3">
    <source>
        <dbReference type="ARBA" id="ARBA00022723"/>
    </source>
</evidence>
<dbReference type="AlphaFoldDB" id="A0A0V8RU14"/>
<dbReference type="CDD" id="cd18684">
    <property type="entry name" value="PIN_VapC-like"/>
    <property type="match status" value="1"/>
</dbReference>
<accession>A0A0V8RU14</accession>
<dbReference type="GO" id="GO:0016787">
    <property type="term" value="F:hydrolase activity"/>
    <property type="evidence" value="ECO:0007669"/>
    <property type="project" value="UniProtKB-KW"/>
</dbReference>
<dbReference type="SUPFAM" id="SSF88723">
    <property type="entry name" value="PIN domain-like"/>
    <property type="match status" value="1"/>
</dbReference>
<dbReference type="STRING" id="2309.CF15_01645"/>
<keyword evidence="2 5" id="KW-0540">Nuclease</keyword>
<dbReference type="GO" id="GO:0090729">
    <property type="term" value="F:toxin activity"/>
    <property type="evidence" value="ECO:0007669"/>
    <property type="project" value="UniProtKB-KW"/>
</dbReference>
<comment type="function">
    <text evidence="5">Toxic component of a toxin-antitoxin (TA) system. An RNase.</text>
</comment>
<keyword evidence="4 5" id="KW-0378">Hydrolase</keyword>
<dbReference type="PANTHER" id="PTHR39664">
    <property type="match status" value="1"/>
</dbReference>
<dbReference type="InterPro" id="IPR002716">
    <property type="entry name" value="PIN_dom"/>
</dbReference>
<dbReference type="HAMAP" id="MF_00265">
    <property type="entry name" value="VapC_Nob1"/>
    <property type="match status" value="1"/>
</dbReference>
<dbReference type="InterPro" id="IPR029060">
    <property type="entry name" value="PIN-like_dom_sf"/>
</dbReference>
<dbReference type="Gene3D" id="3.40.50.1010">
    <property type="entry name" value="5'-nuclease"/>
    <property type="match status" value="1"/>
</dbReference>
<evidence type="ECO:0000256" key="4">
    <source>
        <dbReference type="ARBA" id="ARBA00022801"/>
    </source>
</evidence>
<name>A0A0V8RU14_PYROC</name>
<dbReference type="GO" id="GO:0000287">
    <property type="term" value="F:magnesium ion binding"/>
    <property type="evidence" value="ECO:0007669"/>
    <property type="project" value="UniProtKB-UniRule"/>
</dbReference>
<comment type="similarity">
    <text evidence="5">Belongs to the PINc/VapC protein family.</text>
</comment>
<dbReference type="EMBL" id="LNTB01000001">
    <property type="protein sequence ID" value="KSW11566.1"/>
    <property type="molecule type" value="Genomic_DNA"/>
</dbReference>
<sequence length="150" mass="16027">MAGRTGPEREAVVDTSVLHALLVEEDPHHGPAALLASRIAAVVPSSVVHELVWSLRRRLGAAAAGSRVGWLLARGVRVEPVRLDDVWFALRDPRRYEDLLVVSVARRLGLPLATLDRGMARLAARHGVELLPIPGAPGAHGRAGEETGQA</sequence>
<dbReference type="PANTHER" id="PTHR39664:SF2">
    <property type="entry name" value="NUCLEIC ACID-BINDING PROTEIN, CONTAINING PIN DOMAIN-RELATED"/>
    <property type="match status" value="1"/>
</dbReference>
<reference evidence="7 8" key="1">
    <citation type="submission" date="2015-11" db="EMBL/GenBank/DDBJ databases">
        <title>Genome sequence of Pyrodictium occultum PL-19, a marine hyperthermophilic archaeon isolated from Volcano, Italy.</title>
        <authorList>
            <person name="Utturkar S."/>
            <person name="Huber H."/>
            <person name="Leptihn S."/>
            <person name="Brown S."/>
            <person name="Stetter K.O."/>
            <person name="Podar M."/>
        </authorList>
    </citation>
    <scope>NUCLEOTIDE SEQUENCE [LARGE SCALE GENOMIC DNA]</scope>
    <source>
        <strain evidence="7 8">PL-19</strain>
    </source>
</reference>
<feature type="domain" description="PIN" evidence="6">
    <location>
        <begin position="12"/>
        <end position="123"/>
    </location>
</feature>
<protein>
    <recommendedName>
        <fullName evidence="5">Ribonuclease VapC</fullName>
        <shortName evidence="5">RNase VapC</shortName>
        <ecNumber evidence="5">3.1.-.-</ecNumber>
    </recommendedName>
    <alternativeName>
        <fullName evidence="5">Putative toxin VapC</fullName>
    </alternativeName>
</protein>
<keyword evidence="8" id="KW-1185">Reference proteome</keyword>
<keyword evidence="5" id="KW-0460">Magnesium</keyword>
<dbReference type="EC" id="3.1.-.-" evidence="5"/>
<keyword evidence="5" id="KW-0800">Toxin</keyword>
<evidence type="ECO:0000313" key="7">
    <source>
        <dbReference type="EMBL" id="KSW11566.1"/>
    </source>
</evidence>
<evidence type="ECO:0000259" key="6">
    <source>
        <dbReference type="Pfam" id="PF01850"/>
    </source>
</evidence>
<keyword evidence="1 5" id="KW-1277">Toxin-antitoxin system</keyword>
<keyword evidence="3 5" id="KW-0479">Metal-binding</keyword>
<comment type="caution">
    <text evidence="7">The sequence shown here is derived from an EMBL/GenBank/DDBJ whole genome shotgun (WGS) entry which is preliminary data.</text>
</comment>
<comment type="cofactor">
    <cofactor evidence="5">
        <name>Mg(2+)</name>
        <dbReference type="ChEBI" id="CHEBI:18420"/>
    </cofactor>
</comment>
<feature type="binding site" evidence="5">
    <location>
        <position position="14"/>
    </location>
    <ligand>
        <name>Mg(2+)</name>
        <dbReference type="ChEBI" id="CHEBI:18420"/>
    </ligand>
</feature>
<evidence type="ECO:0000256" key="1">
    <source>
        <dbReference type="ARBA" id="ARBA00022649"/>
    </source>
</evidence>
<evidence type="ECO:0000256" key="5">
    <source>
        <dbReference type="HAMAP-Rule" id="MF_00265"/>
    </source>
</evidence>
<dbReference type="OrthoDB" id="90145at2157"/>
<dbReference type="Pfam" id="PF01850">
    <property type="entry name" value="PIN"/>
    <property type="match status" value="1"/>
</dbReference>
<dbReference type="GO" id="GO:0004540">
    <property type="term" value="F:RNA nuclease activity"/>
    <property type="evidence" value="ECO:0007669"/>
    <property type="project" value="InterPro"/>
</dbReference>
<dbReference type="Proteomes" id="UP000053352">
    <property type="component" value="Unassembled WGS sequence"/>
</dbReference>
<dbReference type="InterPro" id="IPR022907">
    <property type="entry name" value="VapC_family"/>
</dbReference>
<feature type="binding site" evidence="5">
    <location>
        <position position="98"/>
    </location>
    <ligand>
        <name>Mg(2+)</name>
        <dbReference type="ChEBI" id="CHEBI:18420"/>
    </ligand>
</feature>
<organism evidence="7 8">
    <name type="scientific">Pyrodictium occultum</name>
    <dbReference type="NCBI Taxonomy" id="2309"/>
    <lineage>
        <taxon>Archaea</taxon>
        <taxon>Thermoproteota</taxon>
        <taxon>Thermoprotei</taxon>
        <taxon>Desulfurococcales</taxon>
        <taxon>Pyrodictiaceae</taxon>
        <taxon>Pyrodictium</taxon>
    </lineage>
</organism>
<evidence type="ECO:0000313" key="8">
    <source>
        <dbReference type="Proteomes" id="UP000053352"/>
    </source>
</evidence>
<evidence type="ECO:0000256" key="2">
    <source>
        <dbReference type="ARBA" id="ARBA00022722"/>
    </source>
</evidence>
<gene>
    <name evidence="5" type="primary">vapC</name>
    <name evidence="7" type="ORF">CF15_01645</name>
</gene>
<dbReference type="RefSeq" id="WP_058370242.1">
    <property type="nucleotide sequence ID" value="NZ_LNTB01000001.1"/>
</dbReference>
<proteinExistence type="inferred from homology"/>